<keyword evidence="6" id="KW-0966">Cell projection</keyword>
<sequence length="748" mass="75025">MSSGITLSAATRQNLLSLQDTAALLSTTQTRLSTGKKVNTALDGPVNYFTAQGLTSRSSALNNLLDGVSNGIQTIQAANTGLTKLRGLTDQLKSVAQQALSASNAFTAKAAIPSTALPGATANNLLSVGPTTAVGELAVGDDLATKPKTATGPAQTDIASMRNTIFGSSTPAVGDTGDLVIDGKTITLTAGTDDTDGNSLATAITAKLGTAGSDVTVAYNTTTKTFTATGKSDGTAFMIGTDAKTKAILGDTQPAAYGKAQTASSVDVTDANAIKTALFPSGSTATISIDGVTISLTKEIDGTDPDTLSKSINNQLKAAGSAVTTKVMSTGSPAVKTLVATGTSDGGVFAIGSDATTKGLFSAAPVAGTFIPTATSLATGLGYVAGDTFTVNGQVVTVGRTDTLSSLAQKVTAATNGTVSATYDVTNKKFSFTAVDSATAIVLGDGSTSTAKVSKLGFAAITNYSAGQGTTVADTSGLVPVQKFTKSKLDGQTITVRVGDGNFVSLTFGTVAGQISTLNQLNAALAPANAMATIDSTTGAIKVSTTNEAGGDNLLLTASNTGTGNPFSSSTSTAIIGGDGANARNGMVNTYNNLLNQIDQMAADAGFNGTNLLAGDTINVSFNEQATSSLKVSGTAVTAAGLYLTPIESVDFQDSNSINAVIKKINSANSALQSQASTLGANLAVVQNRQDFTKQMINVLDTGAANLTNADLNEEAANSQALSTRNSLGISALSLANQAQQGILQLLR</sequence>
<evidence type="ECO:0000256" key="3">
    <source>
        <dbReference type="RuleBase" id="RU362073"/>
    </source>
</evidence>
<dbReference type="GO" id="GO:0005576">
    <property type="term" value="C:extracellular region"/>
    <property type="evidence" value="ECO:0007669"/>
    <property type="project" value="UniProtKB-SubCell"/>
</dbReference>
<organism evidence="6 7">
    <name type="scientific">Methylobacterium currus</name>
    <dbReference type="NCBI Taxonomy" id="2051553"/>
    <lineage>
        <taxon>Bacteria</taxon>
        <taxon>Pseudomonadati</taxon>
        <taxon>Pseudomonadota</taxon>
        <taxon>Alphaproteobacteria</taxon>
        <taxon>Hyphomicrobiales</taxon>
        <taxon>Methylobacteriaceae</taxon>
        <taxon>Methylobacterium</taxon>
    </lineage>
</organism>
<proteinExistence type="inferred from homology"/>
<dbReference type="Pfam" id="PF00700">
    <property type="entry name" value="Flagellin_C"/>
    <property type="match status" value="1"/>
</dbReference>
<comment type="similarity">
    <text evidence="1 3">Belongs to the bacterial flagellin family.</text>
</comment>
<dbReference type="Gene3D" id="1.20.1330.10">
    <property type="entry name" value="f41 fragment of flagellin, N-terminal domain"/>
    <property type="match status" value="1"/>
</dbReference>
<dbReference type="AlphaFoldDB" id="A0A2R4WJH7"/>
<evidence type="ECO:0000259" key="5">
    <source>
        <dbReference type="Pfam" id="PF00700"/>
    </source>
</evidence>
<dbReference type="Proteomes" id="UP000244755">
    <property type="component" value="Chromosome 1"/>
</dbReference>
<keyword evidence="2 3" id="KW-0975">Bacterial flagellum</keyword>
<dbReference type="KEGG" id="mee:DA075_12880"/>
<feature type="domain" description="Flagellin C-terminal" evidence="5">
    <location>
        <begin position="662"/>
        <end position="747"/>
    </location>
</feature>
<dbReference type="RefSeq" id="WP_099953574.1">
    <property type="nucleotide sequence ID" value="NZ_CP028843.1"/>
</dbReference>
<accession>A0A2R4WJH7</accession>
<dbReference type="InterPro" id="IPR001029">
    <property type="entry name" value="Flagellin_N"/>
</dbReference>
<evidence type="ECO:0000256" key="1">
    <source>
        <dbReference type="ARBA" id="ARBA00005709"/>
    </source>
</evidence>
<dbReference type="EMBL" id="CP028843">
    <property type="protein sequence ID" value="AWB21703.1"/>
    <property type="molecule type" value="Genomic_DNA"/>
</dbReference>
<dbReference type="GO" id="GO:0005198">
    <property type="term" value="F:structural molecule activity"/>
    <property type="evidence" value="ECO:0007669"/>
    <property type="project" value="UniProtKB-UniRule"/>
</dbReference>
<evidence type="ECO:0000313" key="7">
    <source>
        <dbReference type="Proteomes" id="UP000244755"/>
    </source>
</evidence>
<comment type="function">
    <text evidence="3">Flagellin is the subunit protein which polymerizes to form the filaments of bacterial flagella.</text>
</comment>
<dbReference type="GO" id="GO:0009288">
    <property type="term" value="C:bacterial-type flagellum"/>
    <property type="evidence" value="ECO:0007669"/>
    <property type="project" value="UniProtKB-SubCell"/>
</dbReference>
<evidence type="ECO:0000256" key="2">
    <source>
        <dbReference type="ARBA" id="ARBA00023143"/>
    </source>
</evidence>
<keyword evidence="7" id="KW-1185">Reference proteome</keyword>
<keyword evidence="6" id="KW-0969">Cilium</keyword>
<dbReference type="InterPro" id="IPR046358">
    <property type="entry name" value="Flagellin_C"/>
</dbReference>
<name>A0A2R4WJH7_9HYPH</name>
<protein>
    <recommendedName>
        <fullName evidence="3">Flagellin</fullName>
    </recommendedName>
</protein>
<reference evidence="6 7" key="1">
    <citation type="submission" date="2018-04" db="EMBL/GenBank/DDBJ databases">
        <title>Methylobacterium sp. PR1016A genome.</title>
        <authorList>
            <person name="Park W."/>
        </authorList>
    </citation>
    <scope>NUCLEOTIDE SEQUENCE [LARGE SCALE GENOMIC DNA]</scope>
    <source>
        <strain evidence="6 7">PR1016A</strain>
    </source>
</reference>
<evidence type="ECO:0000313" key="6">
    <source>
        <dbReference type="EMBL" id="AWB21703.1"/>
    </source>
</evidence>
<keyword evidence="3" id="KW-0964">Secreted</keyword>
<evidence type="ECO:0000259" key="4">
    <source>
        <dbReference type="Pfam" id="PF00669"/>
    </source>
</evidence>
<dbReference type="Pfam" id="PF00669">
    <property type="entry name" value="Flagellin_N"/>
    <property type="match status" value="1"/>
</dbReference>
<feature type="domain" description="Flagellin N-terminal" evidence="4">
    <location>
        <begin position="10"/>
        <end position="112"/>
    </location>
</feature>
<dbReference type="OrthoDB" id="9808068at2"/>
<dbReference type="SUPFAM" id="SSF64518">
    <property type="entry name" value="Phase 1 flagellin"/>
    <property type="match status" value="2"/>
</dbReference>
<gene>
    <name evidence="6" type="ORF">DA075_12880</name>
</gene>
<keyword evidence="6" id="KW-0282">Flagellum</keyword>
<comment type="subcellular location">
    <subcellularLocation>
        <location evidence="3">Secreted</location>
    </subcellularLocation>
    <subcellularLocation>
        <location evidence="3">Bacterial flagellum</location>
    </subcellularLocation>
</comment>